<protein>
    <submittedName>
        <fullName evidence="2">Uncharacterized protein</fullName>
    </submittedName>
</protein>
<dbReference type="RefSeq" id="WP_248951985.1">
    <property type="nucleotide sequence ID" value="NZ_JAKILB010000025.1"/>
</dbReference>
<organism evidence="2 3">
    <name type="scientific">Shewanella pneumatophori</name>
    <dbReference type="NCBI Taxonomy" id="314092"/>
    <lineage>
        <taxon>Bacteria</taxon>
        <taxon>Pseudomonadati</taxon>
        <taxon>Pseudomonadota</taxon>
        <taxon>Gammaproteobacteria</taxon>
        <taxon>Alteromonadales</taxon>
        <taxon>Shewanellaceae</taxon>
        <taxon>Shewanella</taxon>
    </lineage>
</organism>
<name>A0A9X1ZEU5_9GAMM</name>
<keyword evidence="1" id="KW-0472">Membrane</keyword>
<keyword evidence="1" id="KW-0812">Transmembrane</keyword>
<evidence type="ECO:0000256" key="1">
    <source>
        <dbReference type="SAM" id="Phobius"/>
    </source>
</evidence>
<accession>A0A9X1ZEU5</accession>
<dbReference type="Proteomes" id="UP001139293">
    <property type="component" value="Unassembled WGS sequence"/>
</dbReference>
<sequence length="80" mass="9028">MKLLKWTIATIVILQLCFVIINLIIGAKKAADYTAACAHVDNPFFTQHNYDGNTPFTSFKAGEYQVEGAILYCRGFNYFN</sequence>
<reference evidence="2" key="1">
    <citation type="submission" date="2022-01" db="EMBL/GenBank/DDBJ databases">
        <title>Whole genome-based taxonomy of the Shewanellaceae.</title>
        <authorList>
            <person name="Martin-Rodriguez A.J."/>
        </authorList>
    </citation>
    <scope>NUCLEOTIDE SEQUENCE</scope>
    <source>
        <strain evidence="2">KCTC 23973</strain>
    </source>
</reference>
<feature type="transmembrane region" description="Helical" evidence="1">
    <location>
        <begin position="6"/>
        <end position="25"/>
    </location>
</feature>
<keyword evidence="1" id="KW-1133">Transmembrane helix</keyword>
<dbReference type="AlphaFoldDB" id="A0A9X1ZEU5"/>
<proteinExistence type="predicted"/>
<gene>
    <name evidence="2" type="ORF">L2740_21205</name>
</gene>
<evidence type="ECO:0000313" key="2">
    <source>
        <dbReference type="EMBL" id="MCL1141054.1"/>
    </source>
</evidence>
<dbReference type="EMBL" id="JAKILB010000025">
    <property type="protein sequence ID" value="MCL1141054.1"/>
    <property type="molecule type" value="Genomic_DNA"/>
</dbReference>
<evidence type="ECO:0000313" key="3">
    <source>
        <dbReference type="Proteomes" id="UP001139293"/>
    </source>
</evidence>
<comment type="caution">
    <text evidence="2">The sequence shown here is derived from an EMBL/GenBank/DDBJ whole genome shotgun (WGS) entry which is preliminary data.</text>
</comment>
<keyword evidence="3" id="KW-1185">Reference proteome</keyword>